<dbReference type="EMBL" id="PFAJ01000039">
    <property type="protein sequence ID" value="PIR97183.1"/>
    <property type="molecule type" value="Genomic_DNA"/>
</dbReference>
<accession>A0A2H0VDN2</accession>
<gene>
    <name evidence="1" type="ORF">COT91_02720</name>
</gene>
<sequence>MSCNETGCSTPVTVENAFVPSLAEVSAVAKKPVVDLTAEELLLVAICDECAALHIMCGDTLISVEASLTEIARCRQNRADRAAERRARRESRQAAAKREAGRHTLGAVLLAAGLTPSVRLARR</sequence>
<name>A0A2H0VDN2_9BACT</name>
<dbReference type="AlphaFoldDB" id="A0A2H0VDN2"/>
<protein>
    <submittedName>
        <fullName evidence="1">Uncharacterized protein</fullName>
    </submittedName>
</protein>
<dbReference type="Proteomes" id="UP000230557">
    <property type="component" value="Unassembled WGS sequence"/>
</dbReference>
<evidence type="ECO:0000313" key="2">
    <source>
        <dbReference type="Proteomes" id="UP000230557"/>
    </source>
</evidence>
<reference evidence="2" key="1">
    <citation type="submission" date="2017-09" db="EMBL/GenBank/DDBJ databases">
        <title>Depth-based differentiation of microbial function through sediment-hosted aquifers and enrichment of novel symbionts in the deep terrestrial subsurface.</title>
        <authorList>
            <person name="Probst A.J."/>
            <person name="Ladd B."/>
            <person name="Jarett J.K."/>
            <person name="Geller-Mcgrath D.E."/>
            <person name="Sieber C.M.K."/>
            <person name="Emerson J.B."/>
            <person name="Anantharaman K."/>
            <person name="Thomas B.C."/>
            <person name="Malmstrom R."/>
            <person name="Stieglmeier M."/>
            <person name="Klingl A."/>
            <person name="Woyke T."/>
            <person name="Ryan C.M."/>
            <person name="Banfield J.F."/>
        </authorList>
    </citation>
    <scope>NUCLEOTIDE SEQUENCE [LARGE SCALE GENOMIC DNA]</scope>
</reference>
<proteinExistence type="predicted"/>
<evidence type="ECO:0000313" key="1">
    <source>
        <dbReference type="EMBL" id="PIR97183.1"/>
    </source>
</evidence>
<comment type="caution">
    <text evidence="1">The sequence shown here is derived from an EMBL/GenBank/DDBJ whole genome shotgun (WGS) entry which is preliminary data.</text>
</comment>
<organism evidence="1 2">
    <name type="scientific">Candidatus Doudnabacteria bacterium CG10_big_fil_rev_8_21_14_0_10_41_10</name>
    <dbReference type="NCBI Taxonomy" id="1974551"/>
    <lineage>
        <taxon>Bacteria</taxon>
        <taxon>Candidatus Doudnaibacteriota</taxon>
    </lineage>
</organism>